<protein>
    <submittedName>
        <fullName evidence="1">Uncharacterized protein</fullName>
    </submittedName>
</protein>
<sequence length="100" mass="10979">MQSAAGGVPYQPVILGLRCSIAASGMASLQAGRSHPCHGEVWCVVRWARSNQRCVAARWMQQWAFVIHTNRPRETICKTWATGRCTVQSCGKGMDSISTQ</sequence>
<organism evidence="1 2">
    <name type="scientific">Lophiostoma macrostomum CBS 122681</name>
    <dbReference type="NCBI Taxonomy" id="1314788"/>
    <lineage>
        <taxon>Eukaryota</taxon>
        <taxon>Fungi</taxon>
        <taxon>Dikarya</taxon>
        <taxon>Ascomycota</taxon>
        <taxon>Pezizomycotina</taxon>
        <taxon>Dothideomycetes</taxon>
        <taxon>Pleosporomycetidae</taxon>
        <taxon>Pleosporales</taxon>
        <taxon>Lophiostomataceae</taxon>
        <taxon>Lophiostoma</taxon>
    </lineage>
</organism>
<reference evidence="1" key="1">
    <citation type="journal article" date="2020" name="Stud. Mycol.">
        <title>101 Dothideomycetes genomes: a test case for predicting lifestyles and emergence of pathogens.</title>
        <authorList>
            <person name="Haridas S."/>
            <person name="Albert R."/>
            <person name="Binder M."/>
            <person name="Bloem J."/>
            <person name="Labutti K."/>
            <person name="Salamov A."/>
            <person name="Andreopoulos B."/>
            <person name="Baker S."/>
            <person name="Barry K."/>
            <person name="Bills G."/>
            <person name="Bluhm B."/>
            <person name="Cannon C."/>
            <person name="Castanera R."/>
            <person name="Culley D."/>
            <person name="Daum C."/>
            <person name="Ezra D."/>
            <person name="Gonzalez J."/>
            <person name="Henrissat B."/>
            <person name="Kuo A."/>
            <person name="Liang C."/>
            <person name="Lipzen A."/>
            <person name="Lutzoni F."/>
            <person name="Magnuson J."/>
            <person name="Mondo S."/>
            <person name="Nolan M."/>
            <person name="Ohm R."/>
            <person name="Pangilinan J."/>
            <person name="Park H.-J."/>
            <person name="Ramirez L."/>
            <person name="Alfaro M."/>
            <person name="Sun H."/>
            <person name="Tritt A."/>
            <person name="Yoshinaga Y."/>
            <person name="Zwiers L.-H."/>
            <person name="Turgeon B."/>
            <person name="Goodwin S."/>
            <person name="Spatafora J."/>
            <person name="Crous P."/>
            <person name="Grigoriev I."/>
        </authorList>
    </citation>
    <scope>NUCLEOTIDE SEQUENCE</scope>
    <source>
        <strain evidence="1">CBS 122681</strain>
    </source>
</reference>
<keyword evidence="2" id="KW-1185">Reference proteome</keyword>
<gene>
    <name evidence="1" type="ORF">K491DRAFT_256395</name>
</gene>
<evidence type="ECO:0000313" key="1">
    <source>
        <dbReference type="EMBL" id="KAF2648171.1"/>
    </source>
</evidence>
<evidence type="ECO:0000313" key="2">
    <source>
        <dbReference type="Proteomes" id="UP000799324"/>
    </source>
</evidence>
<dbReference type="EMBL" id="MU004553">
    <property type="protein sequence ID" value="KAF2648171.1"/>
    <property type="molecule type" value="Genomic_DNA"/>
</dbReference>
<accession>A0A6A6SME1</accession>
<dbReference type="Proteomes" id="UP000799324">
    <property type="component" value="Unassembled WGS sequence"/>
</dbReference>
<proteinExistence type="predicted"/>
<dbReference type="AlphaFoldDB" id="A0A6A6SME1"/>
<name>A0A6A6SME1_9PLEO</name>